<evidence type="ECO:0000313" key="3">
    <source>
        <dbReference type="RefSeq" id="XP_018473985.2"/>
    </source>
</evidence>
<protein>
    <submittedName>
        <fullName evidence="3">Uncharacterized protein LOC108845240</fullName>
    </submittedName>
</protein>
<dbReference type="KEGG" id="rsz:108845240"/>
<feature type="domain" description="Reverse transcriptase zinc-binding" evidence="1">
    <location>
        <begin position="109"/>
        <end position="167"/>
    </location>
</feature>
<dbReference type="Proteomes" id="UP000504610">
    <property type="component" value="Chromosome 3"/>
</dbReference>
<accession>A0A6J0MND5</accession>
<dbReference type="RefSeq" id="XP_018473985.2">
    <property type="nucleotide sequence ID" value="XM_018618483.2"/>
</dbReference>
<gene>
    <name evidence="3" type="primary">LOC108845240</name>
</gene>
<sequence length="173" mass="19916">MELREQARPFIQCHVNSGSAASFWHDDWTQNGPLLRLVGSIGPMVTGIPLDAAVSHVVRNGHWHISTRSRHPVLRAIRDALPLHPPNPNSADEDYYMWRNSLNTPPSVFSAAKIHLSLYPNPPSVIWRKVVWFKKRIPRHAFITWLVMKERMVTRDRLLSWGLDVSQPVFFVV</sequence>
<dbReference type="GeneID" id="108845240"/>
<dbReference type="Pfam" id="PF13966">
    <property type="entry name" value="zf-RVT"/>
    <property type="match status" value="1"/>
</dbReference>
<keyword evidence="2" id="KW-1185">Reference proteome</keyword>
<evidence type="ECO:0000259" key="1">
    <source>
        <dbReference type="Pfam" id="PF13966"/>
    </source>
</evidence>
<reference evidence="3" key="2">
    <citation type="submission" date="2025-08" db="UniProtKB">
        <authorList>
            <consortium name="RefSeq"/>
        </authorList>
    </citation>
    <scope>IDENTIFICATION</scope>
    <source>
        <tissue evidence="3">Leaf</tissue>
    </source>
</reference>
<dbReference type="AlphaFoldDB" id="A0A6J0MND5"/>
<dbReference type="OrthoDB" id="1749560at2759"/>
<name>A0A6J0MND5_RAPSA</name>
<proteinExistence type="predicted"/>
<dbReference type="InterPro" id="IPR026960">
    <property type="entry name" value="RVT-Znf"/>
</dbReference>
<evidence type="ECO:0000313" key="2">
    <source>
        <dbReference type="Proteomes" id="UP000504610"/>
    </source>
</evidence>
<organism evidence="2 3">
    <name type="scientific">Raphanus sativus</name>
    <name type="common">Radish</name>
    <name type="synonym">Raphanus raphanistrum var. sativus</name>
    <dbReference type="NCBI Taxonomy" id="3726"/>
    <lineage>
        <taxon>Eukaryota</taxon>
        <taxon>Viridiplantae</taxon>
        <taxon>Streptophyta</taxon>
        <taxon>Embryophyta</taxon>
        <taxon>Tracheophyta</taxon>
        <taxon>Spermatophyta</taxon>
        <taxon>Magnoliopsida</taxon>
        <taxon>eudicotyledons</taxon>
        <taxon>Gunneridae</taxon>
        <taxon>Pentapetalae</taxon>
        <taxon>rosids</taxon>
        <taxon>malvids</taxon>
        <taxon>Brassicales</taxon>
        <taxon>Brassicaceae</taxon>
        <taxon>Brassiceae</taxon>
        <taxon>Raphanus</taxon>
    </lineage>
</organism>
<reference evidence="2" key="1">
    <citation type="journal article" date="2019" name="Database">
        <title>The radish genome database (RadishGD): an integrated information resource for radish genomics.</title>
        <authorList>
            <person name="Yu H.J."/>
            <person name="Baek S."/>
            <person name="Lee Y.J."/>
            <person name="Cho A."/>
            <person name="Mun J.H."/>
        </authorList>
    </citation>
    <scope>NUCLEOTIDE SEQUENCE [LARGE SCALE GENOMIC DNA]</scope>
    <source>
        <strain evidence="2">cv. WK10039</strain>
    </source>
</reference>